<keyword evidence="2" id="KW-1185">Reference proteome</keyword>
<name>A0A9Q3HSP9_9BASI</name>
<evidence type="ECO:0000313" key="1">
    <source>
        <dbReference type="EMBL" id="MBW0513774.1"/>
    </source>
</evidence>
<dbReference type="EMBL" id="AVOT02023623">
    <property type="protein sequence ID" value="MBW0513774.1"/>
    <property type="molecule type" value="Genomic_DNA"/>
</dbReference>
<sequence length="82" mass="9070">MLVFFPSCHNLLQAAAPQPQADIRRFPIKLPGAIPSPASSSLTASLWKWNGRLFSSSITSNFNHYLTGQSKPLFRASSKSFF</sequence>
<reference evidence="1" key="1">
    <citation type="submission" date="2021-03" db="EMBL/GenBank/DDBJ databases">
        <title>Draft genome sequence of rust myrtle Austropuccinia psidii MF-1, a brazilian biotype.</title>
        <authorList>
            <person name="Quecine M.C."/>
            <person name="Pachon D.M.R."/>
            <person name="Bonatelli M.L."/>
            <person name="Correr F.H."/>
            <person name="Franceschini L.M."/>
            <person name="Leite T.F."/>
            <person name="Margarido G.R.A."/>
            <person name="Almeida C.A."/>
            <person name="Ferrarezi J.A."/>
            <person name="Labate C.A."/>
        </authorList>
    </citation>
    <scope>NUCLEOTIDE SEQUENCE</scope>
    <source>
        <strain evidence="1">MF-1</strain>
    </source>
</reference>
<dbReference type="AlphaFoldDB" id="A0A9Q3HSP9"/>
<organism evidence="1 2">
    <name type="scientific">Austropuccinia psidii MF-1</name>
    <dbReference type="NCBI Taxonomy" id="1389203"/>
    <lineage>
        <taxon>Eukaryota</taxon>
        <taxon>Fungi</taxon>
        <taxon>Dikarya</taxon>
        <taxon>Basidiomycota</taxon>
        <taxon>Pucciniomycotina</taxon>
        <taxon>Pucciniomycetes</taxon>
        <taxon>Pucciniales</taxon>
        <taxon>Sphaerophragmiaceae</taxon>
        <taxon>Austropuccinia</taxon>
    </lineage>
</organism>
<dbReference type="Proteomes" id="UP000765509">
    <property type="component" value="Unassembled WGS sequence"/>
</dbReference>
<protein>
    <submittedName>
        <fullName evidence="1">Uncharacterized protein</fullName>
    </submittedName>
</protein>
<comment type="caution">
    <text evidence="1">The sequence shown here is derived from an EMBL/GenBank/DDBJ whole genome shotgun (WGS) entry which is preliminary data.</text>
</comment>
<proteinExistence type="predicted"/>
<gene>
    <name evidence="1" type="ORF">O181_053489</name>
</gene>
<accession>A0A9Q3HSP9</accession>
<evidence type="ECO:0000313" key="2">
    <source>
        <dbReference type="Proteomes" id="UP000765509"/>
    </source>
</evidence>